<proteinExistence type="predicted"/>
<gene>
    <name evidence="1" type="ORF">I5803_19905</name>
</gene>
<keyword evidence="2" id="KW-1185">Reference proteome</keyword>
<sequence>MPRRPVNVHPAYHAHVYFDAPTVEQARALVSDAWHKFYVSAGRLHQKEVGPHPRWSCQIGFDAAEFDKVIPWLEANRNGLDILVHGDTGDDLKDHTDYAYWLGQEWPLKLEIFRRA</sequence>
<dbReference type="PIRSF" id="PIRSF028139">
    <property type="entry name" value="DOPA-diox_rel_Mll2280"/>
    <property type="match status" value="1"/>
</dbReference>
<dbReference type="Pfam" id="PF08883">
    <property type="entry name" value="DOPA_dioxygen"/>
    <property type="match status" value="1"/>
</dbReference>
<reference evidence="1" key="1">
    <citation type="submission" date="2020-11" db="EMBL/GenBank/DDBJ databases">
        <title>Bacterial whole genome sequence for Caenimonas sp. DR4.4.</title>
        <authorList>
            <person name="Le V."/>
            <person name="Ko S.-R."/>
            <person name="Ahn C.-Y."/>
            <person name="Oh H.-M."/>
        </authorList>
    </citation>
    <scope>NUCLEOTIDE SEQUENCE</scope>
    <source>
        <strain evidence="1">DR4.4</strain>
    </source>
</reference>
<evidence type="ECO:0000313" key="2">
    <source>
        <dbReference type="Proteomes" id="UP000651050"/>
    </source>
</evidence>
<dbReference type="EMBL" id="JADWYS010000001">
    <property type="protein sequence ID" value="MBG9390306.1"/>
    <property type="molecule type" value="Genomic_DNA"/>
</dbReference>
<evidence type="ECO:0000313" key="1">
    <source>
        <dbReference type="EMBL" id="MBG9390306.1"/>
    </source>
</evidence>
<dbReference type="Gene3D" id="3.30.70.1240">
    <property type="entry name" value="DOPA-like domains"/>
    <property type="match status" value="1"/>
</dbReference>
<dbReference type="InterPro" id="IPR014980">
    <property type="entry name" value="DOPA_dioxygen"/>
</dbReference>
<protein>
    <submittedName>
        <fullName evidence="1">DOPA 4,5-dioxygenase family protein</fullName>
    </submittedName>
</protein>
<dbReference type="SUPFAM" id="SSF143410">
    <property type="entry name" value="DOPA-like"/>
    <property type="match status" value="1"/>
</dbReference>
<name>A0A931H7U6_9BURK</name>
<dbReference type="PANTHER" id="PTHR36423">
    <property type="entry name" value="AFR070WP"/>
    <property type="match status" value="1"/>
</dbReference>
<comment type="caution">
    <text evidence="1">The sequence shown here is derived from an EMBL/GenBank/DDBJ whole genome shotgun (WGS) entry which is preliminary data.</text>
</comment>
<dbReference type="RefSeq" id="WP_196988633.1">
    <property type="nucleotide sequence ID" value="NZ_JADWYS010000001.1"/>
</dbReference>
<dbReference type="InterPro" id="IPR023389">
    <property type="entry name" value="DOPA-like_sf"/>
</dbReference>
<organism evidence="1 2">
    <name type="scientific">Caenimonas aquaedulcis</name>
    <dbReference type="NCBI Taxonomy" id="2793270"/>
    <lineage>
        <taxon>Bacteria</taxon>
        <taxon>Pseudomonadati</taxon>
        <taxon>Pseudomonadota</taxon>
        <taxon>Betaproteobacteria</taxon>
        <taxon>Burkholderiales</taxon>
        <taxon>Comamonadaceae</taxon>
        <taxon>Caenimonas</taxon>
    </lineage>
</organism>
<accession>A0A931H7U6</accession>
<dbReference type="AlphaFoldDB" id="A0A931H7U6"/>
<dbReference type="PANTHER" id="PTHR36423:SF2">
    <property type="entry name" value="AFR070WP"/>
    <property type="match status" value="1"/>
</dbReference>
<dbReference type="Proteomes" id="UP000651050">
    <property type="component" value="Unassembled WGS sequence"/>
</dbReference>